<comment type="caution">
    <text evidence="1">The sequence shown here is derived from an EMBL/GenBank/DDBJ whole genome shotgun (WGS) entry which is preliminary data.</text>
</comment>
<gene>
    <name evidence="1" type="ORF">EYS06_03260</name>
</gene>
<proteinExistence type="predicted"/>
<sequence>MYVSIPFFHAFIGYVVIFPLLASLIVAILVWRRIKAAEESSSKTSWIIWTILLISGLTLVVCVFLGLAFLIITTR</sequence>
<evidence type="ECO:0000313" key="2">
    <source>
        <dbReference type="Proteomes" id="UP000292187"/>
    </source>
</evidence>
<dbReference type="EMBL" id="SIZV01000003">
    <property type="protein sequence ID" value="TBR55548.1"/>
    <property type="molecule type" value="Genomic_DNA"/>
</dbReference>
<reference evidence="1 2" key="1">
    <citation type="submission" date="2019-02" db="EMBL/GenBank/DDBJ databases">
        <title>Draft genome sequence of Escherichia albertii strain Mex-12/320a, isolated from an infant with diarrhea, harboring virulence genes associated with diarrheagenic strains of enteropathogenic E. coli.</title>
        <authorList>
            <person name="Maldonado-Puga S."/>
            <person name="Meza-Segura M."/>
            <person name="Zaidi M.B."/>
            <person name="Estrada-Garcia T."/>
        </authorList>
    </citation>
    <scope>NUCLEOTIDE SEQUENCE [LARGE SCALE GENOMIC DNA]</scope>
    <source>
        <strain evidence="1 2">Mex-12/320a</strain>
    </source>
</reference>
<name>A0A3W6DFC2_ESCAL</name>
<dbReference type="AlphaFoldDB" id="A0A3W6DFC2"/>
<accession>A0A3W6DFC2</accession>
<protein>
    <submittedName>
        <fullName evidence="1">Uncharacterized protein</fullName>
    </submittedName>
</protein>
<dbReference type="Proteomes" id="UP000292187">
    <property type="component" value="Unassembled WGS sequence"/>
</dbReference>
<evidence type="ECO:0000313" key="1">
    <source>
        <dbReference type="EMBL" id="TBR55548.1"/>
    </source>
</evidence>
<organism evidence="1 2">
    <name type="scientific">Escherichia albertii</name>
    <dbReference type="NCBI Taxonomy" id="208962"/>
    <lineage>
        <taxon>Bacteria</taxon>
        <taxon>Pseudomonadati</taxon>
        <taxon>Pseudomonadota</taxon>
        <taxon>Gammaproteobacteria</taxon>
        <taxon>Enterobacterales</taxon>
        <taxon>Enterobacteriaceae</taxon>
        <taxon>Escherichia</taxon>
    </lineage>
</organism>